<feature type="transmembrane region" description="Helical" evidence="1">
    <location>
        <begin position="148"/>
        <end position="170"/>
    </location>
</feature>
<dbReference type="EMBL" id="QTJU01000005">
    <property type="protein sequence ID" value="RFM27392.1"/>
    <property type="molecule type" value="Genomic_DNA"/>
</dbReference>
<dbReference type="OrthoDB" id="7876008at2"/>
<feature type="transmembrane region" description="Helical" evidence="1">
    <location>
        <begin position="260"/>
        <end position="277"/>
    </location>
</feature>
<feature type="transmembrane region" description="Helical" evidence="1">
    <location>
        <begin position="190"/>
        <end position="212"/>
    </location>
</feature>
<evidence type="ECO:0000256" key="1">
    <source>
        <dbReference type="SAM" id="Phobius"/>
    </source>
</evidence>
<feature type="transmembrane region" description="Helical" evidence="1">
    <location>
        <begin position="457"/>
        <end position="479"/>
    </location>
</feature>
<feature type="transmembrane region" description="Helical" evidence="1">
    <location>
        <begin position="105"/>
        <end position="127"/>
    </location>
</feature>
<keyword evidence="1" id="KW-0812">Transmembrane</keyword>
<feature type="transmembrane region" description="Helical" evidence="1">
    <location>
        <begin position="406"/>
        <end position="428"/>
    </location>
</feature>
<evidence type="ECO:0008006" key="4">
    <source>
        <dbReference type="Google" id="ProtNLM"/>
    </source>
</evidence>
<name>A0A3E1NHN4_9BACT</name>
<accession>A0A3E1NHN4</accession>
<feature type="transmembrane region" description="Helical" evidence="1">
    <location>
        <begin position="58"/>
        <end position="80"/>
    </location>
</feature>
<dbReference type="AlphaFoldDB" id="A0A3E1NHN4"/>
<feature type="transmembrane region" description="Helical" evidence="1">
    <location>
        <begin position="28"/>
        <end position="46"/>
    </location>
</feature>
<organism evidence="2 3">
    <name type="scientific">Deminuibacter soli</name>
    <dbReference type="NCBI Taxonomy" id="2291815"/>
    <lineage>
        <taxon>Bacteria</taxon>
        <taxon>Pseudomonadati</taxon>
        <taxon>Bacteroidota</taxon>
        <taxon>Chitinophagia</taxon>
        <taxon>Chitinophagales</taxon>
        <taxon>Chitinophagaceae</taxon>
        <taxon>Deminuibacter</taxon>
    </lineage>
</organism>
<sequence length="481" mass="55361">MIFVFYIIGCLLFNLVFSHFFTEQVTFFIYSITNIIISIHFSWRLYRKKGKSAFLHPTVLASFIFFTLSFGITDLAFISWQDGPPPSSWLNDYVGQSGFLYGNEALFWSIIAHLTMWAGCSYIPWQIAMREWLAKSRLMKKLNETNNIRIRTVFCLYITAVLVKLLMISMGIYGITGNSDALAKYQDVKGILKIITALSDVCFFLIGIHYFSLGKKKSLLIILLIVEVFFGVMAGFKSQLFMPFVYMAFSYFYVHRKINYWYMIMVVVSIEAAYTFVQPFRQQVYNDDIDKYSVTDILNAYALAQENKEELGRNNKDESTFIQVINRTNLTGAAALAFQYFHQKGTIPEYRIQERIYFFPMMLFVPKAVWGNKPENNLGTVTNVKVFGKPPDATAAVDISCIGFELLGWGTVIVIIPIFFLVGVIQQFHSELIYSYGKAGLIIYLANLIPNYQITEFSFYMISICRGFIVGYITLKLFLKK</sequence>
<protein>
    <recommendedName>
        <fullName evidence="4">O-antigen polysaccharide polymerase Wzy</fullName>
    </recommendedName>
</protein>
<gene>
    <name evidence="2" type="ORF">DXN05_15345</name>
</gene>
<reference evidence="2 3" key="1">
    <citation type="submission" date="2018-08" db="EMBL/GenBank/DDBJ databases">
        <title>Chitinophagaceae sp. K23C18032701, a novel bacterium isolated from forest soil.</title>
        <authorList>
            <person name="Wang C."/>
        </authorList>
    </citation>
    <scope>NUCLEOTIDE SEQUENCE [LARGE SCALE GENOMIC DNA]</scope>
    <source>
        <strain evidence="2 3">K23C18032701</strain>
    </source>
</reference>
<dbReference type="Proteomes" id="UP000261284">
    <property type="component" value="Unassembled WGS sequence"/>
</dbReference>
<keyword evidence="1" id="KW-1133">Transmembrane helix</keyword>
<dbReference type="RefSeq" id="WP_116848150.1">
    <property type="nucleotide sequence ID" value="NZ_QTJU01000005.1"/>
</dbReference>
<feature type="transmembrane region" description="Helical" evidence="1">
    <location>
        <begin position="219"/>
        <end position="240"/>
    </location>
</feature>
<evidence type="ECO:0000313" key="3">
    <source>
        <dbReference type="Proteomes" id="UP000261284"/>
    </source>
</evidence>
<evidence type="ECO:0000313" key="2">
    <source>
        <dbReference type="EMBL" id="RFM27392.1"/>
    </source>
</evidence>
<keyword evidence="3" id="KW-1185">Reference proteome</keyword>
<keyword evidence="1" id="KW-0472">Membrane</keyword>
<proteinExistence type="predicted"/>
<comment type="caution">
    <text evidence="2">The sequence shown here is derived from an EMBL/GenBank/DDBJ whole genome shotgun (WGS) entry which is preliminary data.</text>
</comment>